<keyword evidence="2" id="KW-1185">Reference proteome</keyword>
<dbReference type="Proteomes" id="UP001234297">
    <property type="component" value="Chromosome 5"/>
</dbReference>
<sequence length="1417" mass="156948">MERAKILSISDLLHRTRPLTAAASLNLNLNLKTPSPSPPPSNAKPKPHPPFAPTHEPHPQNPTPKTLQPLNYPALIIGTVHLSPAINHPNPTNQISCCYHNNNNYCLSFSDGSSTICCALLDPDLGVVLGKKIRVLSWNFIPFRSNGGLLEIIRWEAAESTVGINVPLGDRDPSSMLLISAGSSPEKNPSVRSRIRGRLEAVSPVSVIPCMVQSSSSLGIEFERGSAESRNMTGFLAEVSVCKCSECSKDAQVIGKALHSFTKQVFVYFCQAASNCRPLLSKLIGRVVLITGLKKKSIVVGGEESYTMFITTDKTALHLSKSLLGVTPINRPVILGMGETGGYTGFITGVYFQGLVVELDEKAWLLLTDHILVLPHSLRVGALISLSHIHFIRPKFSWAKILLLGACLKTNINVKAFSPLETQCHFRSQTQSLLGKFIESLTFSARLWVLLTVSCFKKKFAGTFSEREILGSTHKEGLAQKYARSSLPLCVFQVRHGLFKEFCKHDLGCCGNETSFDPPKLAVPISNFVSECQAMWVTLFPQMLKDAKTIGTNHCASLPSCEGKSYSRKTRRIVSSEDLGVVLMGTLKICPTSGRFQLVDATGSMDVVIPDLLSNGNVGKLYEVKDYRLVLEGLPVQIDPLRVPESESFSCRSIFQRVPPRRELNHLTIYAHFYLRSATCLNVCLSLPSCRDILDDFKPISGGIYHLLLVTHKLPATQNFQETLNTPNKSSLFAEAIVLPCNLFLNRANGDSQPLKFPKGNLKAPLHYAEVKDDTQKSWFKRQKIAHALNGTEPCSYRNSLEVVGKEKYELQIKKKHSDLCSPPEIPCFIAVRIDNDEGLLLPGILFCVNNNAADNVVDKPNAQKVLLEFGSESFNMYQLLQIGMYYAVKCANEELSCNLKDHTEYANCDKVLVTSQAPLWSLSFTSVEVLQQSEPPQECLSVASSVGNNEQPFGNSPGDDVLFHRSINPISDVNQCFSVEVTCLLSEGIKSLEDGLVKPLAMSGEPVSVTTCIQTIIEAPRQPSGPSVFEWRLPEGNLISLYGNVLDVHGYGYAADTKSHLNSKRICNINQRVFQEVPSGVCIHVYDDHHMVKICGTVTKHAYPIGFGPGVHATFHRVLMTGTPGRQCQLMLTTVSFIVVNSIKEVNHHFNDRGFIPPSYSETLEEKLFDLVSSGLISQLMIHCLGNKPVRFRCRVAAVYILLLGTHTCRPEEPISEQPPRQPTVSVPLGGFILDDGSSLCCCWADGERAMTLLRLYDTDGAFSSRCRSLNRMGSNKTQSTTCYHLEKMLKKHQRITVKNLGAMLDSSCLDFTFSANSNQFFSSSDESLLKFIFLNACRGSVLNIVGSVMDSNAIRRLERKLAAMQVTVHSIQNIWASDVWYIDPLAEARNMVQELTNRIKKKRKEERSNFINFYF</sequence>
<protein>
    <submittedName>
        <fullName evidence="1">Uncharacterized protein</fullName>
    </submittedName>
</protein>
<dbReference type="EMBL" id="CM056813">
    <property type="protein sequence ID" value="KAJ8640466.1"/>
    <property type="molecule type" value="Genomic_DNA"/>
</dbReference>
<name>A0ACC2M3W8_PERAE</name>
<organism evidence="1 2">
    <name type="scientific">Persea americana</name>
    <name type="common">Avocado</name>
    <dbReference type="NCBI Taxonomy" id="3435"/>
    <lineage>
        <taxon>Eukaryota</taxon>
        <taxon>Viridiplantae</taxon>
        <taxon>Streptophyta</taxon>
        <taxon>Embryophyta</taxon>
        <taxon>Tracheophyta</taxon>
        <taxon>Spermatophyta</taxon>
        <taxon>Magnoliopsida</taxon>
        <taxon>Magnoliidae</taxon>
        <taxon>Laurales</taxon>
        <taxon>Lauraceae</taxon>
        <taxon>Persea</taxon>
    </lineage>
</organism>
<gene>
    <name evidence="1" type="ORF">MRB53_017160</name>
</gene>
<evidence type="ECO:0000313" key="1">
    <source>
        <dbReference type="EMBL" id="KAJ8640466.1"/>
    </source>
</evidence>
<accession>A0ACC2M3W8</accession>
<proteinExistence type="predicted"/>
<reference evidence="1 2" key="1">
    <citation type="journal article" date="2022" name="Hortic Res">
        <title>A haplotype resolved chromosomal level avocado genome allows analysis of novel avocado genes.</title>
        <authorList>
            <person name="Nath O."/>
            <person name="Fletcher S.J."/>
            <person name="Hayward A."/>
            <person name="Shaw L.M."/>
            <person name="Masouleh A.K."/>
            <person name="Furtado A."/>
            <person name="Henry R.J."/>
            <person name="Mitter N."/>
        </authorList>
    </citation>
    <scope>NUCLEOTIDE SEQUENCE [LARGE SCALE GENOMIC DNA]</scope>
    <source>
        <strain evidence="2">cv. Hass</strain>
    </source>
</reference>
<comment type="caution">
    <text evidence="1">The sequence shown here is derived from an EMBL/GenBank/DDBJ whole genome shotgun (WGS) entry which is preliminary data.</text>
</comment>
<evidence type="ECO:0000313" key="2">
    <source>
        <dbReference type="Proteomes" id="UP001234297"/>
    </source>
</evidence>